<dbReference type="STRING" id="1079859.SAMN04515674_102425"/>
<sequence length="246" mass="27338">MKTFRIGIILLLISFCSFSQQLLQKTYEGNINGKIPVSVTLKKEGNSLFGNVIYKKKGLPIAVIGYSENNTVFFNELMPDGKVTGTFSGEIKGDLITGKWFSPEKNARELSFSIRKISEKAVNHKIIKDVTGTYNYSFGEEGGSGDLRVKRLRNDKIAISFDCIRGAPSYNMATISKTTVRLNGNKAIYSSNEFGKCRFFILFSENGARVSFFDNAYSCGFGNAATVEGNYIKTNSSIPKFEENNH</sequence>
<keyword evidence="1" id="KW-0732">Signal</keyword>
<organism evidence="2 3">
    <name type="scientific">Pseudarcicella hirudinis</name>
    <dbReference type="NCBI Taxonomy" id="1079859"/>
    <lineage>
        <taxon>Bacteria</taxon>
        <taxon>Pseudomonadati</taxon>
        <taxon>Bacteroidota</taxon>
        <taxon>Cytophagia</taxon>
        <taxon>Cytophagales</taxon>
        <taxon>Flectobacillaceae</taxon>
        <taxon>Pseudarcicella</taxon>
    </lineage>
</organism>
<dbReference type="Proteomes" id="UP000199306">
    <property type="component" value="Unassembled WGS sequence"/>
</dbReference>
<dbReference type="AlphaFoldDB" id="A0A1I5PDS1"/>
<keyword evidence="3" id="KW-1185">Reference proteome</keyword>
<protein>
    <submittedName>
        <fullName evidence="2">Uncharacterized protein</fullName>
    </submittedName>
</protein>
<dbReference type="OrthoDB" id="951515at2"/>
<name>A0A1I5PDS1_9BACT</name>
<dbReference type="EMBL" id="FOXH01000002">
    <property type="protein sequence ID" value="SFP32185.1"/>
    <property type="molecule type" value="Genomic_DNA"/>
</dbReference>
<proteinExistence type="predicted"/>
<evidence type="ECO:0000313" key="3">
    <source>
        <dbReference type="Proteomes" id="UP000199306"/>
    </source>
</evidence>
<reference evidence="2 3" key="1">
    <citation type="submission" date="2016-10" db="EMBL/GenBank/DDBJ databases">
        <authorList>
            <person name="de Groot N.N."/>
        </authorList>
    </citation>
    <scope>NUCLEOTIDE SEQUENCE [LARGE SCALE GENOMIC DNA]</scope>
    <source>
        <strain evidence="3">E92,LMG 26720,CCM 7988</strain>
    </source>
</reference>
<accession>A0A1I5PDS1</accession>
<evidence type="ECO:0000313" key="2">
    <source>
        <dbReference type="EMBL" id="SFP32185.1"/>
    </source>
</evidence>
<evidence type="ECO:0000256" key="1">
    <source>
        <dbReference type="SAM" id="SignalP"/>
    </source>
</evidence>
<dbReference type="RefSeq" id="WP_092013240.1">
    <property type="nucleotide sequence ID" value="NZ_FOXH01000002.1"/>
</dbReference>
<feature type="chain" id="PRO_5011601599" evidence="1">
    <location>
        <begin position="20"/>
        <end position="246"/>
    </location>
</feature>
<feature type="signal peptide" evidence="1">
    <location>
        <begin position="1"/>
        <end position="19"/>
    </location>
</feature>
<gene>
    <name evidence="2" type="ORF">SAMN04515674_102425</name>
</gene>